<dbReference type="GO" id="GO:0003682">
    <property type="term" value="F:chromatin binding"/>
    <property type="evidence" value="ECO:0007669"/>
    <property type="project" value="TreeGrafter"/>
</dbReference>
<dbReference type="GO" id="GO:0003677">
    <property type="term" value="F:DNA binding"/>
    <property type="evidence" value="ECO:0007669"/>
    <property type="project" value="UniProtKB-KW"/>
</dbReference>
<dbReference type="EMBL" id="BKCJ010053288">
    <property type="protein sequence ID" value="GEW31297.1"/>
    <property type="molecule type" value="Genomic_DNA"/>
</dbReference>
<dbReference type="GO" id="GO:0045814">
    <property type="term" value="P:negative regulation of gene expression, epigenetic"/>
    <property type="evidence" value="ECO:0007669"/>
    <property type="project" value="TreeGrafter"/>
</dbReference>
<feature type="non-terminal residue" evidence="4">
    <location>
        <position position="196"/>
    </location>
</feature>
<comment type="caution">
    <text evidence="4">The sequence shown here is derived from an EMBL/GenBank/DDBJ whole genome shotgun (WGS) entry which is preliminary data.</text>
</comment>
<sequence>MVWRPILLKPKPALPKPATLEDSADSEDDDFNPDAPEVEDNRDGDGDESSSDESDFSSASEDLGAVANNDLLLELPSDDSEDDDFNPDKVDSDDDSGSITAKRHVERLDYKKLYDDAIMAWLLFTNLRGERRFASIVAKSFKTGGSVDNKPRASLFIRCHIVVHMAILMGAMDSRVENQNEIDACIAGTLPDLILQ</sequence>
<accession>A0A699GUN1</accession>
<name>A0A699GUN1_TANCI</name>
<evidence type="ECO:0000256" key="2">
    <source>
        <dbReference type="ARBA" id="ARBA00023242"/>
    </source>
</evidence>
<evidence type="ECO:0000256" key="3">
    <source>
        <dbReference type="SAM" id="MobiDB-lite"/>
    </source>
</evidence>
<dbReference type="PANTHER" id="PTHR12628">
    <property type="entry name" value="POLYCOMB-LIKE TRANSCRIPTION FACTOR"/>
    <property type="match status" value="1"/>
</dbReference>
<reference evidence="4" key="1">
    <citation type="journal article" date="2019" name="Sci. Rep.">
        <title>Draft genome of Tanacetum cinerariifolium, the natural source of mosquito coil.</title>
        <authorList>
            <person name="Yamashiro T."/>
            <person name="Shiraishi A."/>
            <person name="Satake H."/>
            <person name="Nakayama K."/>
        </authorList>
    </citation>
    <scope>NUCLEOTIDE SEQUENCE</scope>
</reference>
<dbReference type="GO" id="GO:0005634">
    <property type="term" value="C:nucleus"/>
    <property type="evidence" value="ECO:0007669"/>
    <property type="project" value="UniProtKB-SubCell"/>
</dbReference>
<gene>
    <name evidence="4" type="ORF">Tci_203273</name>
</gene>
<evidence type="ECO:0000313" key="4">
    <source>
        <dbReference type="EMBL" id="GEW31297.1"/>
    </source>
</evidence>
<keyword evidence="2" id="KW-0539">Nucleus</keyword>
<feature type="compositionally biased region" description="Acidic residues" evidence="3">
    <location>
        <begin position="76"/>
        <end position="96"/>
    </location>
</feature>
<feature type="region of interest" description="Disordered" evidence="3">
    <location>
        <begin position="75"/>
        <end position="98"/>
    </location>
</feature>
<feature type="compositionally biased region" description="Acidic residues" evidence="3">
    <location>
        <begin position="22"/>
        <end position="38"/>
    </location>
</feature>
<dbReference type="AlphaFoldDB" id="A0A699GUN1"/>
<evidence type="ECO:0000256" key="1">
    <source>
        <dbReference type="ARBA" id="ARBA00004123"/>
    </source>
</evidence>
<feature type="region of interest" description="Disordered" evidence="3">
    <location>
        <begin position="1"/>
        <end position="61"/>
    </location>
</feature>
<keyword evidence="4" id="KW-0371">Homeobox</keyword>
<protein>
    <submittedName>
        <fullName evidence="4">Homeobox protein HAT3.1-like isoform X2</fullName>
    </submittedName>
</protein>
<proteinExistence type="predicted"/>
<dbReference type="PANTHER" id="PTHR12628:SF13">
    <property type="entry name" value="HOMEOBOX PROTEIN HAT3.1"/>
    <property type="match status" value="1"/>
</dbReference>
<organism evidence="4">
    <name type="scientific">Tanacetum cinerariifolium</name>
    <name type="common">Dalmatian daisy</name>
    <name type="synonym">Chrysanthemum cinerariifolium</name>
    <dbReference type="NCBI Taxonomy" id="118510"/>
    <lineage>
        <taxon>Eukaryota</taxon>
        <taxon>Viridiplantae</taxon>
        <taxon>Streptophyta</taxon>
        <taxon>Embryophyta</taxon>
        <taxon>Tracheophyta</taxon>
        <taxon>Spermatophyta</taxon>
        <taxon>Magnoliopsida</taxon>
        <taxon>eudicotyledons</taxon>
        <taxon>Gunneridae</taxon>
        <taxon>Pentapetalae</taxon>
        <taxon>asterids</taxon>
        <taxon>campanulids</taxon>
        <taxon>Asterales</taxon>
        <taxon>Asteraceae</taxon>
        <taxon>Asteroideae</taxon>
        <taxon>Anthemideae</taxon>
        <taxon>Anthemidinae</taxon>
        <taxon>Tanacetum</taxon>
    </lineage>
</organism>
<comment type="subcellular location">
    <subcellularLocation>
        <location evidence="1">Nucleus</location>
    </subcellularLocation>
</comment>
<feature type="compositionally biased region" description="Acidic residues" evidence="3">
    <location>
        <begin position="45"/>
        <end position="55"/>
    </location>
</feature>
<keyword evidence="4" id="KW-0238">DNA-binding</keyword>